<dbReference type="InterPro" id="IPR029063">
    <property type="entry name" value="SAM-dependent_MTases_sf"/>
</dbReference>
<dbReference type="PANTHER" id="PTHR43317:SF1">
    <property type="entry name" value="THERMOSPERMINE SYNTHASE ACAULIS5"/>
    <property type="match status" value="1"/>
</dbReference>
<dbReference type="AlphaFoldDB" id="A0A6M3ZPH5"/>
<sequence>MQRGIRFIHIMLIRRKSIEAQANTKAGPNRRRQQLEADASKPRKPKYAPVTLSELEGVRYLHFGTEWVQGAMRIRKPDWIELEYAQQMMAWMLFNRTPRHIVQLGLGTGALTKFSYRQFPQAQVTAVELNPAVITICHSMFKLPEPDERLMIIESDALDFIVHAASHGIIDALQVDLYDATARGPVLDTPEFYQACYDSLAPGGVMTVNLFGDHPSYAKNLRAMEYAFDTVVSLPEVHDGNVVALAFKGQIEFDIPELYARAALIEAQTKLPAKSWVNGIKAGLSA</sequence>
<dbReference type="Gene3D" id="3.40.50.150">
    <property type="entry name" value="Vaccinia Virus protein VP39"/>
    <property type="match status" value="1"/>
</dbReference>
<evidence type="ECO:0000313" key="4">
    <source>
        <dbReference type="Proteomes" id="UP000501648"/>
    </source>
</evidence>
<organism evidence="3 4">
    <name type="scientific">Herbaspirillum rubrisubalbicans Os34</name>
    <dbReference type="NCBI Taxonomy" id="1235827"/>
    <lineage>
        <taxon>Bacteria</taxon>
        <taxon>Pseudomonadati</taxon>
        <taxon>Pseudomonadota</taxon>
        <taxon>Betaproteobacteria</taxon>
        <taxon>Burkholderiales</taxon>
        <taxon>Oxalobacteraceae</taxon>
        <taxon>Herbaspirillum</taxon>
    </lineage>
</organism>
<proteinExistence type="predicted"/>
<gene>
    <name evidence="3" type="ORF">C798_09660</name>
</gene>
<accession>A0A6M3ZPH5</accession>
<feature type="region of interest" description="Disordered" evidence="2">
    <location>
        <begin position="21"/>
        <end position="46"/>
    </location>
</feature>
<dbReference type="Proteomes" id="UP000501648">
    <property type="component" value="Chromosome"/>
</dbReference>
<reference evidence="3 4" key="1">
    <citation type="journal article" date="2012" name="J. Bacteriol.">
        <title>Genome sequence of the pathogenic Herbaspirillum seropedicae strain Os34, isolated from rice roots.</title>
        <authorList>
            <person name="Ye W."/>
            <person name="Ye S."/>
            <person name="Liu J."/>
            <person name="Chang S."/>
            <person name="Chen M."/>
            <person name="Zhu B."/>
            <person name="Guo L."/>
            <person name="An Q."/>
        </authorList>
    </citation>
    <scope>NUCLEOTIDE SEQUENCE [LARGE SCALE GENOMIC DNA]</scope>
    <source>
        <strain evidence="3 4">Os34</strain>
    </source>
</reference>
<dbReference type="GO" id="GO:0006596">
    <property type="term" value="P:polyamine biosynthetic process"/>
    <property type="evidence" value="ECO:0007669"/>
    <property type="project" value="UniProtKB-KW"/>
</dbReference>
<name>A0A6M3ZPH5_9BURK</name>
<dbReference type="SUPFAM" id="SSF53335">
    <property type="entry name" value="S-adenosyl-L-methionine-dependent methyltransferases"/>
    <property type="match status" value="1"/>
</dbReference>
<evidence type="ECO:0000256" key="2">
    <source>
        <dbReference type="SAM" id="MobiDB-lite"/>
    </source>
</evidence>
<evidence type="ECO:0000256" key="1">
    <source>
        <dbReference type="ARBA" id="ARBA00023115"/>
    </source>
</evidence>
<dbReference type="CDD" id="cd02440">
    <property type="entry name" value="AdoMet_MTases"/>
    <property type="match status" value="1"/>
</dbReference>
<protein>
    <submittedName>
        <fullName evidence="3">Spermidine synthase</fullName>
    </submittedName>
</protein>
<keyword evidence="1" id="KW-0620">Polyamine biosynthesis</keyword>
<dbReference type="EMBL" id="CP008956">
    <property type="protein sequence ID" value="QJQ00489.1"/>
    <property type="molecule type" value="Genomic_DNA"/>
</dbReference>
<evidence type="ECO:0000313" key="3">
    <source>
        <dbReference type="EMBL" id="QJQ00489.1"/>
    </source>
</evidence>
<dbReference type="PANTHER" id="PTHR43317">
    <property type="entry name" value="THERMOSPERMINE SYNTHASE ACAULIS5"/>
    <property type="match status" value="1"/>
</dbReference>